<name>A0A9P8TJR5_WICPI</name>
<evidence type="ECO:0000313" key="1">
    <source>
        <dbReference type="EMBL" id="KAH3681200.1"/>
    </source>
</evidence>
<gene>
    <name evidence="1" type="ORF">WICPIJ_007835</name>
</gene>
<dbReference type="EMBL" id="JAEUBG010004550">
    <property type="protein sequence ID" value="KAH3681200.1"/>
    <property type="molecule type" value="Genomic_DNA"/>
</dbReference>
<comment type="caution">
    <text evidence="1">The sequence shown here is derived from an EMBL/GenBank/DDBJ whole genome shotgun (WGS) entry which is preliminary data.</text>
</comment>
<keyword evidence="2" id="KW-1185">Reference proteome</keyword>
<organism evidence="1 2">
    <name type="scientific">Wickerhamomyces pijperi</name>
    <name type="common">Yeast</name>
    <name type="synonym">Pichia pijperi</name>
    <dbReference type="NCBI Taxonomy" id="599730"/>
    <lineage>
        <taxon>Eukaryota</taxon>
        <taxon>Fungi</taxon>
        <taxon>Dikarya</taxon>
        <taxon>Ascomycota</taxon>
        <taxon>Saccharomycotina</taxon>
        <taxon>Saccharomycetes</taxon>
        <taxon>Phaffomycetales</taxon>
        <taxon>Wickerhamomycetaceae</taxon>
        <taxon>Wickerhamomyces</taxon>
    </lineage>
</organism>
<reference evidence="1" key="2">
    <citation type="submission" date="2021-01" db="EMBL/GenBank/DDBJ databases">
        <authorList>
            <person name="Schikora-Tamarit M.A."/>
        </authorList>
    </citation>
    <scope>NUCLEOTIDE SEQUENCE</scope>
    <source>
        <strain evidence="1">CBS2887</strain>
    </source>
</reference>
<reference evidence="1" key="1">
    <citation type="journal article" date="2021" name="Open Biol.">
        <title>Shared evolutionary footprints suggest mitochondrial oxidative damage underlies multiple complex I losses in fungi.</title>
        <authorList>
            <person name="Schikora-Tamarit M.A."/>
            <person name="Marcet-Houben M."/>
            <person name="Nosek J."/>
            <person name="Gabaldon T."/>
        </authorList>
    </citation>
    <scope>NUCLEOTIDE SEQUENCE</scope>
    <source>
        <strain evidence="1">CBS2887</strain>
    </source>
</reference>
<evidence type="ECO:0000313" key="2">
    <source>
        <dbReference type="Proteomes" id="UP000774326"/>
    </source>
</evidence>
<protein>
    <submittedName>
        <fullName evidence="1">Uncharacterized protein</fullName>
    </submittedName>
</protein>
<dbReference type="AlphaFoldDB" id="A0A9P8TJR5"/>
<sequence>MFADKYYTKAPTQFRSLYAFIRDIPCELRFEIISLINVPEVTQQFYIHTNDVRIRRGLNRDLCHIIIDFPSLDSPLSNPARMSNNHIYLSTKSTDPLEVFSDLFEFTSFESENHIILRNNQSSSSLATIYAMNNIQNFEKYDEDGYEAAQHEDNTVKEVLRSTSGHTQSFKSQLKLIDGTSKRQFELVKAKLWQRLANTGNLRSNILIEVHNFSRLTQTSERYARFKQLMELLGIYMGHYTEPVDTTKKYYFASYKVKVDNKLPKMRTTAHPIPHPVYLGLNFVGIDTYNQ</sequence>
<proteinExistence type="predicted"/>
<accession>A0A9P8TJR5</accession>
<dbReference type="Proteomes" id="UP000774326">
    <property type="component" value="Unassembled WGS sequence"/>
</dbReference>